<feature type="region of interest" description="Disordered" evidence="1">
    <location>
        <begin position="74"/>
        <end position="97"/>
    </location>
</feature>
<feature type="compositionally biased region" description="Acidic residues" evidence="1">
    <location>
        <begin position="75"/>
        <end position="94"/>
    </location>
</feature>
<dbReference type="Proteomes" id="UP001213000">
    <property type="component" value="Unassembled WGS sequence"/>
</dbReference>
<name>A0AAD5VMK0_9AGAR</name>
<dbReference type="AlphaFoldDB" id="A0AAD5VMK0"/>
<sequence>MQRARFIPIMVETAIYIDFRRRPRLLIRIEGLDDASCPWLDHHIRDLYQDSRVGTRTGGARDLEEFVVSATEPMPEGDIDYVPDEEDRGGEESEGDVRCKGCWDQGCDGCNGIAEDDGLDAKGDIEMNGEFISILEDTSCFEASVLIAQGTAVPTGVDATAPPPASTSTHLPASLNSPSTPVADNSVYPPAPPPSPQSVSEALEVAEILEVRSPFPSPKLIYENGRHLYDITHF</sequence>
<organism evidence="2 3">
    <name type="scientific">Leucocoprinus birnbaumii</name>
    <dbReference type="NCBI Taxonomy" id="56174"/>
    <lineage>
        <taxon>Eukaryota</taxon>
        <taxon>Fungi</taxon>
        <taxon>Dikarya</taxon>
        <taxon>Basidiomycota</taxon>
        <taxon>Agaricomycotina</taxon>
        <taxon>Agaricomycetes</taxon>
        <taxon>Agaricomycetidae</taxon>
        <taxon>Agaricales</taxon>
        <taxon>Agaricineae</taxon>
        <taxon>Agaricaceae</taxon>
        <taxon>Leucocoprinus</taxon>
    </lineage>
</organism>
<dbReference type="EMBL" id="JANIEX010000681">
    <property type="protein sequence ID" value="KAJ3564220.1"/>
    <property type="molecule type" value="Genomic_DNA"/>
</dbReference>
<feature type="compositionally biased region" description="Polar residues" evidence="1">
    <location>
        <begin position="166"/>
        <end position="183"/>
    </location>
</feature>
<evidence type="ECO:0000313" key="2">
    <source>
        <dbReference type="EMBL" id="KAJ3564220.1"/>
    </source>
</evidence>
<comment type="caution">
    <text evidence="2">The sequence shown here is derived from an EMBL/GenBank/DDBJ whole genome shotgun (WGS) entry which is preliminary data.</text>
</comment>
<protein>
    <submittedName>
        <fullName evidence="2">Uncharacterized protein</fullName>
    </submittedName>
</protein>
<evidence type="ECO:0000313" key="3">
    <source>
        <dbReference type="Proteomes" id="UP001213000"/>
    </source>
</evidence>
<proteinExistence type="predicted"/>
<gene>
    <name evidence="2" type="ORF">NP233_g8436</name>
</gene>
<feature type="region of interest" description="Disordered" evidence="1">
    <location>
        <begin position="157"/>
        <end position="198"/>
    </location>
</feature>
<evidence type="ECO:0000256" key="1">
    <source>
        <dbReference type="SAM" id="MobiDB-lite"/>
    </source>
</evidence>
<accession>A0AAD5VMK0</accession>
<reference evidence="2" key="1">
    <citation type="submission" date="2022-07" db="EMBL/GenBank/DDBJ databases">
        <title>Genome Sequence of Leucocoprinus birnbaumii.</title>
        <authorList>
            <person name="Buettner E."/>
        </authorList>
    </citation>
    <scope>NUCLEOTIDE SEQUENCE</scope>
    <source>
        <strain evidence="2">VT141</strain>
    </source>
</reference>
<keyword evidence="3" id="KW-1185">Reference proteome</keyword>